<dbReference type="Pfam" id="PF12146">
    <property type="entry name" value="Hydrolase_4"/>
    <property type="match status" value="1"/>
</dbReference>
<dbReference type="PANTHER" id="PTHR11614">
    <property type="entry name" value="PHOSPHOLIPASE-RELATED"/>
    <property type="match status" value="1"/>
</dbReference>
<evidence type="ECO:0000313" key="7">
    <source>
        <dbReference type="Proteomes" id="UP000293162"/>
    </source>
</evidence>
<comment type="catalytic activity">
    <reaction evidence="1">
        <text>Hydrolyzes glycerol monoesters of long-chain fatty acids.</text>
        <dbReference type="EC" id="3.1.1.23"/>
    </reaction>
</comment>
<gene>
    <name evidence="6" type="ORF">EWM59_23185</name>
</gene>
<evidence type="ECO:0000256" key="4">
    <source>
        <dbReference type="ARBA" id="ARBA00071261"/>
    </source>
</evidence>
<dbReference type="InterPro" id="IPR029058">
    <property type="entry name" value="AB_hydrolase_fold"/>
</dbReference>
<comment type="caution">
    <text evidence="6">The sequence shown here is derived from an EMBL/GenBank/DDBJ whole genome shotgun (WGS) entry which is preliminary data.</text>
</comment>
<accession>A0A4V1ZCN1</accession>
<organism evidence="6 7">
    <name type="scientific">Emticicia agri</name>
    <dbReference type="NCBI Taxonomy" id="2492393"/>
    <lineage>
        <taxon>Bacteria</taxon>
        <taxon>Pseudomonadati</taxon>
        <taxon>Bacteroidota</taxon>
        <taxon>Cytophagia</taxon>
        <taxon>Cytophagales</taxon>
        <taxon>Leadbetterellaceae</taxon>
        <taxon>Emticicia</taxon>
    </lineage>
</organism>
<sequence>MTHKSFFETDNKQRKIFFQQWLPEQEAIGIIALVHGLGEHSTRYTHVADFFTSKGLGMIAVDTYGHGQTTGKRGHADSMEAYMEQIGRLLALATQTIPNKPVFLYGHSMGGALVLNYLFRYKPAISGVIATAPAVRPGFELPKPLLIIGKIARAIAPSFTQANSLDLENLSHDREVIEKYKADPLVHNQVSGMVGITLIEWGEWLLQHAKQTPAPLLLMHGTQDKLTSYEASKLLASQLSGDITFKSYEGLYHEIHNEFEKQHVFNDMLAWIKKHL</sequence>
<dbReference type="SUPFAM" id="SSF53474">
    <property type="entry name" value="alpha/beta-Hydrolases"/>
    <property type="match status" value="1"/>
</dbReference>
<evidence type="ECO:0000313" key="6">
    <source>
        <dbReference type="EMBL" id="RYU93240.1"/>
    </source>
</evidence>
<dbReference type="RefSeq" id="WP_130023638.1">
    <property type="nucleotide sequence ID" value="NZ_SEWF01000051.1"/>
</dbReference>
<dbReference type="PRINTS" id="PR00111">
    <property type="entry name" value="ABHYDROLASE"/>
</dbReference>
<feature type="domain" description="Serine aminopeptidase S33" evidence="5">
    <location>
        <begin position="26"/>
        <end position="258"/>
    </location>
</feature>
<dbReference type="AlphaFoldDB" id="A0A4V1ZCN1"/>
<reference evidence="6 7" key="1">
    <citation type="submission" date="2019-02" db="EMBL/GenBank/DDBJ databases">
        <title>Bacterial novel species Emticicia sp. 17J42-9 isolated from soil.</title>
        <authorList>
            <person name="Jung H.-Y."/>
        </authorList>
    </citation>
    <scope>NUCLEOTIDE SEQUENCE [LARGE SCALE GENOMIC DNA]</scope>
    <source>
        <strain evidence="6 7">17J42-9</strain>
    </source>
</reference>
<protein>
    <recommendedName>
        <fullName evidence="4">Monoacylglycerol lipase</fullName>
        <ecNumber evidence="3">3.1.1.23</ecNumber>
    </recommendedName>
</protein>
<evidence type="ECO:0000259" key="5">
    <source>
        <dbReference type="Pfam" id="PF12146"/>
    </source>
</evidence>
<keyword evidence="7" id="KW-1185">Reference proteome</keyword>
<keyword evidence="6" id="KW-0378">Hydrolase</keyword>
<evidence type="ECO:0000256" key="3">
    <source>
        <dbReference type="ARBA" id="ARBA00013254"/>
    </source>
</evidence>
<dbReference type="Gene3D" id="3.40.50.1820">
    <property type="entry name" value="alpha/beta hydrolase"/>
    <property type="match status" value="1"/>
</dbReference>
<dbReference type="InterPro" id="IPR051044">
    <property type="entry name" value="MAG_DAG_Lipase"/>
</dbReference>
<name>A0A4V1ZCN1_9BACT</name>
<dbReference type="EC" id="3.1.1.23" evidence="3"/>
<dbReference type="InterPro" id="IPR000073">
    <property type="entry name" value="AB_hydrolase_1"/>
</dbReference>
<dbReference type="OrthoDB" id="9780932at2"/>
<comment type="similarity">
    <text evidence="2">Belongs to the AB hydrolase superfamily.</text>
</comment>
<dbReference type="Proteomes" id="UP000293162">
    <property type="component" value="Unassembled WGS sequence"/>
</dbReference>
<dbReference type="EMBL" id="SEWF01000051">
    <property type="protein sequence ID" value="RYU93240.1"/>
    <property type="molecule type" value="Genomic_DNA"/>
</dbReference>
<evidence type="ECO:0000256" key="1">
    <source>
        <dbReference type="ARBA" id="ARBA00001613"/>
    </source>
</evidence>
<dbReference type="FunFam" id="3.40.50.1820:FF:000117">
    <property type="entry name" value="Monoglyceride lipase, putative"/>
    <property type="match status" value="1"/>
</dbReference>
<proteinExistence type="inferred from homology"/>
<evidence type="ECO:0000256" key="2">
    <source>
        <dbReference type="ARBA" id="ARBA00008645"/>
    </source>
</evidence>
<dbReference type="InterPro" id="IPR022742">
    <property type="entry name" value="Hydrolase_4"/>
</dbReference>
<dbReference type="GO" id="GO:0047372">
    <property type="term" value="F:monoacylglycerol lipase activity"/>
    <property type="evidence" value="ECO:0007669"/>
    <property type="project" value="UniProtKB-EC"/>
</dbReference>